<dbReference type="Gene3D" id="3.40.30.10">
    <property type="entry name" value="Glutaredoxin"/>
    <property type="match status" value="1"/>
</dbReference>
<comment type="caution">
    <text evidence="2">The sequence shown here is derived from an EMBL/GenBank/DDBJ whole genome shotgun (WGS) entry which is preliminary data.</text>
</comment>
<dbReference type="GO" id="GO:0004364">
    <property type="term" value="F:glutathione transferase activity"/>
    <property type="evidence" value="ECO:0007669"/>
    <property type="project" value="TreeGrafter"/>
</dbReference>
<dbReference type="InterPro" id="IPR054761">
    <property type="entry name" value="GST_C_proteobact"/>
</dbReference>
<feature type="domain" description="GST N-terminal" evidence="1">
    <location>
        <begin position="2"/>
        <end position="85"/>
    </location>
</feature>
<evidence type="ECO:0000313" key="3">
    <source>
        <dbReference type="Proteomes" id="UP001226762"/>
    </source>
</evidence>
<dbReference type="PROSITE" id="PS50404">
    <property type="entry name" value="GST_NTER"/>
    <property type="match status" value="1"/>
</dbReference>
<dbReference type="SUPFAM" id="SSF47616">
    <property type="entry name" value="GST C-terminal domain-like"/>
    <property type="match status" value="1"/>
</dbReference>
<organism evidence="2 3">
    <name type="scientific">Marimonas arenosa</name>
    <dbReference type="NCBI Taxonomy" id="1795305"/>
    <lineage>
        <taxon>Bacteria</taxon>
        <taxon>Pseudomonadati</taxon>
        <taxon>Pseudomonadota</taxon>
        <taxon>Alphaproteobacteria</taxon>
        <taxon>Rhodobacterales</taxon>
        <taxon>Paracoccaceae</taxon>
        <taxon>Marimonas</taxon>
    </lineage>
</organism>
<evidence type="ECO:0000313" key="2">
    <source>
        <dbReference type="EMBL" id="MDQ2092222.1"/>
    </source>
</evidence>
<reference evidence="2" key="2">
    <citation type="submission" date="2023-02" db="EMBL/GenBank/DDBJ databases">
        <title>'Rhodoalgimonas zhirmunskyi' gen. nov., isolated from a red alga.</title>
        <authorList>
            <person name="Nedashkovskaya O.I."/>
            <person name="Otstavnykh N.Y."/>
            <person name="Bystritskaya E.P."/>
            <person name="Balabanova L.A."/>
            <person name="Isaeva M.P."/>
        </authorList>
    </citation>
    <scope>NUCLEOTIDE SEQUENCE</scope>
    <source>
        <strain evidence="2">KCTC 52189</strain>
    </source>
</reference>
<accession>A0AAE3WI32</accession>
<dbReference type="AlphaFoldDB" id="A0AAE3WI32"/>
<dbReference type="GO" id="GO:0006749">
    <property type="term" value="P:glutathione metabolic process"/>
    <property type="evidence" value="ECO:0007669"/>
    <property type="project" value="TreeGrafter"/>
</dbReference>
<dbReference type="EMBL" id="JANHAX010000008">
    <property type="protein sequence ID" value="MDQ2092222.1"/>
    <property type="molecule type" value="Genomic_DNA"/>
</dbReference>
<proteinExistence type="predicted"/>
<dbReference type="PANTHER" id="PTHR11571">
    <property type="entry name" value="GLUTATHIONE S-TRANSFERASE"/>
    <property type="match status" value="1"/>
</dbReference>
<evidence type="ECO:0000259" key="1">
    <source>
        <dbReference type="PROSITE" id="PS50404"/>
    </source>
</evidence>
<protein>
    <submittedName>
        <fullName evidence="2">Glutathione S-transferase</fullName>
    </submittedName>
</protein>
<keyword evidence="3" id="KW-1185">Reference proteome</keyword>
<dbReference type="Pfam" id="PF22119">
    <property type="entry name" value="GST_C_8"/>
    <property type="match status" value="1"/>
</dbReference>
<dbReference type="RefSeq" id="WP_306737533.1">
    <property type="nucleotide sequence ID" value="NZ_JANHAX010000008.1"/>
</dbReference>
<gene>
    <name evidence="2" type="ORF">NO357_20145</name>
</gene>
<dbReference type="SUPFAM" id="SSF52833">
    <property type="entry name" value="Thioredoxin-like"/>
    <property type="match status" value="1"/>
</dbReference>
<name>A0AAE3WI32_9RHOB</name>
<dbReference type="InterPro" id="IPR050213">
    <property type="entry name" value="GST_superfamily"/>
</dbReference>
<dbReference type="InterPro" id="IPR036249">
    <property type="entry name" value="Thioredoxin-like_sf"/>
</dbReference>
<dbReference type="InterPro" id="IPR036282">
    <property type="entry name" value="Glutathione-S-Trfase_C_sf"/>
</dbReference>
<reference evidence="2" key="1">
    <citation type="submission" date="2022-07" db="EMBL/GenBank/DDBJ databases">
        <authorList>
            <person name="Otstavnykh N."/>
            <person name="Isaeva M."/>
            <person name="Bystritskaya E."/>
        </authorList>
    </citation>
    <scope>NUCLEOTIDE SEQUENCE</scope>
    <source>
        <strain evidence="2">KCTC 52189</strain>
    </source>
</reference>
<sequence>MKRYGFYYHPIPFRGHFIRYVLAEAGQEWDEPGHDEVMRLKALPVAEQPVPFMAPPVLHDRDRDLWLPQMPAIVMHLGREHGLSRDADLELRLLCDASDILFEITRWHGAQMWEAKSWAAFTGGRLPRWMRMHERLAGSAEGLADLVLAALWHTMVDRLPGLRALLHDTAPRLEARVDAVAASPRVAAMLETWSGREPRYCAGQIEASLLDMLEKGPEA</sequence>
<dbReference type="InterPro" id="IPR004045">
    <property type="entry name" value="Glutathione_S-Trfase_N"/>
</dbReference>
<dbReference type="Gene3D" id="1.20.1050.10">
    <property type="match status" value="1"/>
</dbReference>
<dbReference type="PANTHER" id="PTHR11571:SF263">
    <property type="entry name" value="GLUTATHIONE S-TRANSFERASE"/>
    <property type="match status" value="1"/>
</dbReference>
<dbReference type="Proteomes" id="UP001226762">
    <property type="component" value="Unassembled WGS sequence"/>
</dbReference>